<organism evidence="3">
    <name type="scientific">Caldilineaceae bacterium SB0662_bin_9</name>
    <dbReference type="NCBI Taxonomy" id="2605258"/>
    <lineage>
        <taxon>Bacteria</taxon>
        <taxon>Bacillati</taxon>
        <taxon>Chloroflexota</taxon>
        <taxon>Caldilineae</taxon>
        <taxon>Caldilineales</taxon>
        <taxon>Caldilineaceae</taxon>
    </lineage>
</organism>
<keyword evidence="3" id="KW-0808">Transferase</keyword>
<protein>
    <submittedName>
        <fullName evidence="3">Acyltransferase family protein</fullName>
    </submittedName>
</protein>
<keyword evidence="1" id="KW-1133">Transmembrane helix</keyword>
<comment type="caution">
    <text evidence="3">The sequence shown here is derived from an EMBL/GenBank/DDBJ whole genome shotgun (WGS) entry which is preliminary data.</text>
</comment>
<keyword evidence="3" id="KW-0012">Acyltransferase</keyword>
<feature type="transmembrane region" description="Helical" evidence="1">
    <location>
        <begin position="53"/>
        <end position="82"/>
    </location>
</feature>
<evidence type="ECO:0000256" key="1">
    <source>
        <dbReference type="SAM" id="Phobius"/>
    </source>
</evidence>
<gene>
    <name evidence="3" type="ORF">F4Y08_07100</name>
</gene>
<dbReference type="PANTHER" id="PTHR36927">
    <property type="entry name" value="BLR4337 PROTEIN"/>
    <property type="match status" value="1"/>
</dbReference>
<dbReference type="GO" id="GO:0016747">
    <property type="term" value="F:acyltransferase activity, transferring groups other than amino-acyl groups"/>
    <property type="evidence" value="ECO:0007669"/>
    <property type="project" value="InterPro"/>
</dbReference>
<dbReference type="AlphaFoldDB" id="A0A6B1DTS2"/>
<feature type="transmembrane region" description="Helical" evidence="1">
    <location>
        <begin position="103"/>
        <end position="122"/>
    </location>
</feature>
<feature type="transmembrane region" description="Helical" evidence="1">
    <location>
        <begin position="291"/>
        <end position="314"/>
    </location>
</feature>
<feature type="transmembrane region" description="Helical" evidence="1">
    <location>
        <begin position="226"/>
        <end position="241"/>
    </location>
</feature>
<keyword evidence="1" id="KW-0472">Membrane</keyword>
<accession>A0A6B1DTS2</accession>
<feature type="transmembrane region" description="Helical" evidence="1">
    <location>
        <begin position="188"/>
        <end position="206"/>
    </location>
</feature>
<evidence type="ECO:0000313" key="3">
    <source>
        <dbReference type="EMBL" id="MYD90092.1"/>
    </source>
</evidence>
<feature type="transmembrane region" description="Helical" evidence="1">
    <location>
        <begin position="21"/>
        <end position="41"/>
    </location>
</feature>
<dbReference type="InterPro" id="IPR050623">
    <property type="entry name" value="Glucan_succinyl_AcylTrfase"/>
</dbReference>
<feature type="domain" description="Acyltransferase 3" evidence="2">
    <location>
        <begin position="14"/>
        <end position="374"/>
    </location>
</feature>
<feature type="transmembrane region" description="Helical" evidence="1">
    <location>
        <begin position="142"/>
        <end position="167"/>
    </location>
</feature>
<dbReference type="EMBL" id="VXPY01000048">
    <property type="protein sequence ID" value="MYD90092.1"/>
    <property type="molecule type" value="Genomic_DNA"/>
</dbReference>
<feature type="transmembrane region" description="Helical" evidence="1">
    <location>
        <begin position="253"/>
        <end position="271"/>
    </location>
</feature>
<feature type="transmembrane region" description="Helical" evidence="1">
    <location>
        <begin position="326"/>
        <end position="345"/>
    </location>
</feature>
<keyword evidence="1" id="KW-0812">Transmembrane</keyword>
<evidence type="ECO:0000259" key="2">
    <source>
        <dbReference type="Pfam" id="PF01757"/>
    </source>
</evidence>
<reference evidence="3" key="1">
    <citation type="submission" date="2019-09" db="EMBL/GenBank/DDBJ databases">
        <title>Characterisation of the sponge microbiome using genome-centric metagenomics.</title>
        <authorList>
            <person name="Engelberts J.P."/>
            <person name="Robbins S.J."/>
            <person name="De Goeij J.M."/>
            <person name="Aranda M."/>
            <person name="Bell S.C."/>
            <person name="Webster N.S."/>
        </authorList>
    </citation>
    <scope>NUCLEOTIDE SEQUENCE</scope>
    <source>
        <strain evidence="3">SB0662_bin_9</strain>
    </source>
</reference>
<proteinExistence type="predicted"/>
<dbReference type="PANTHER" id="PTHR36927:SF1">
    <property type="entry name" value="MDO-LIKE PROTEIN"/>
    <property type="match status" value="1"/>
</dbReference>
<name>A0A6B1DTS2_9CHLR</name>
<feature type="transmembrane region" description="Helical" evidence="1">
    <location>
        <begin position="357"/>
        <end position="378"/>
    </location>
</feature>
<dbReference type="InterPro" id="IPR002656">
    <property type="entry name" value="Acyl_transf_3_dom"/>
</dbReference>
<sequence>MDGTRSRVTIPRYHSLDRLRAVLMLLGVVRHAAMSYEPTVFEAWPYKDAQVDILAHWVIVFIRVFQLPVFFAIAGFFAAYLVQTRGIPAFLRNRWSRIGVPFLVAWPVLAATMYFVVTYASRFSSVPPTHTYGRDELMSADAVRYIFLHLWFLYHLMILCVVASGVRPLAVRIPERVRTWTLDLFERLLHRGGIVVLVLVTGTILYRMQSWAIDYYAGPIPTLRQLALWCLFFTVGWLLFCRRETLEGFKRPAWLHLAAGIVCFFVYRYFADAGCHAGPDRICAGTSTVHHVGAVAFLSLSMWFLAYGLIGLFLRYMDKPSQRWRYMADASYWIYLVHVPFVILLPLPLRNMPLPGIVKLALVVVAATCLILGLYQYLVRPTFIGKQLNGRRYPRAAA</sequence>
<dbReference type="Pfam" id="PF01757">
    <property type="entry name" value="Acyl_transf_3"/>
    <property type="match status" value="1"/>
</dbReference>